<gene>
    <name evidence="2" type="ORF">C476_02017</name>
</gene>
<sequence length="71" mass="7827">MARPSLWNYLNELEPTLLVLVGFVLFVFPEPATSAFGAGLMLLGASWWVYEWGVGSVAVSRLTGGRLARER</sequence>
<dbReference type="EMBL" id="AOIT01000016">
    <property type="protein sequence ID" value="ELZ25177.1"/>
    <property type="molecule type" value="Genomic_DNA"/>
</dbReference>
<dbReference type="RefSeq" id="WP_008009360.1">
    <property type="nucleotide sequence ID" value="NZ_AOIT01000016.1"/>
</dbReference>
<dbReference type="Proteomes" id="UP000011615">
    <property type="component" value="Unassembled WGS sequence"/>
</dbReference>
<keyword evidence="1" id="KW-0812">Transmembrane</keyword>
<protein>
    <submittedName>
        <fullName evidence="2">Uncharacterized protein</fullName>
    </submittedName>
</protein>
<dbReference type="AlphaFoldDB" id="M0CRZ8"/>
<evidence type="ECO:0000313" key="3">
    <source>
        <dbReference type="Proteomes" id="UP000011615"/>
    </source>
</evidence>
<dbReference type="eggNOG" id="arCOG09019">
    <property type="taxonomic scope" value="Archaea"/>
</dbReference>
<dbReference type="STRING" id="1230457.C476_02017"/>
<proteinExistence type="predicted"/>
<organism evidence="2 3">
    <name type="scientific">Natrinema limicola JCM 13563</name>
    <dbReference type="NCBI Taxonomy" id="1230457"/>
    <lineage>
        <taxon>Archaea</taxon>
        <taxon>Methanobacteriati</taxon>
        <taxon>Methanobacteriota</taxon>
        <taxon>Stenosarchaea group</taxon>
        <taxon>Halobacteria</taxon>
        <taxon>Halobacteriales</taxon>
        <taxon>Natrialbaceae</taxon>
        <taxon>Natrinema</taxon>
    </lineage>
</organism>
<evidence type="ECO:0000313" key="2">
    <source>
        <dbReference type="EMBL" id="ELZ25177.1"/>
    </source>
</evidence>
<keyword evidence="3" id="KW-1185">Reference proteome</keyword>
<evidence type="ECO:0000256" key="1">
    <source>
        <dbReference type="SAM" id="Phobius"/>
    </source>
</evidence>
<dbReference type="PATRIC" id="fig|1230457.4.peg.395"/>
<keyword evidence="1" id="KW-0472">Membrane</keyword>
<dbReference type="OrthoDB" id="286644at2157"/>
<feature type="transmembrane region" description="Helical" evidence="1">
    <location>
        <begin position="47"/>
        <end position="64"/>
    </location>
</feature>
<name>M0CRZ8_9EURY</name>
<reference evidence="2 3" key="1">
    <citation type="journal article" date="2014" name="PLoS Genet.">
        <title>Phylogenetically driven sequencing of extremely halophilic archaea reveals strategies for static and dynamic osmo-response.</title>
        <authorList>
            <person name="Becker E.A."/>
            <person name="Seitzer P.M."/>
            <person name="Tritt A."/>
            <person name="Larsen D."/>
            <person name="Krusor M."/>
            <person name="Yao A.I."/>
            <person name="Wu D."/>
            <person name="Madern D."/>
            <person name="Eisen J.A."/>
            <person name="Darling A.E."/>
            <person name="Facciotti M.T."/>
        </authorList>
    </citation>
    <scope>NUCLEOTIDE SEQUENCE [LARGE SCALE GENOMIC DNA]</scope>
    <source>
        <strain evidence="2 3">JCM 13563</strain>
    </source>
</reference>
<comment type="caution">
    <text evidence="2">The sequence shown here is derived from an EMBL/GenBank/DDBJ whole genome shotgun (WGS) entry which is preliminary data.</text>
</comment>
<keyword evidence="1" id="KW-1133">Transmembrane helix</keyword>
<accession>M0CRZ8</accession>